<dbReference type="Gene3D" id="2.130.10.10">
    <property type="entry name" value="YVTN repeat-like/Quinoprotein amine dehydrogenase"/>
    <property type="match status" value="2"/>
</dbReference>
<dbReference type="EMBL" id="CP137852">
    <property type="protein sequence ID" value="WPB83449.1"/>
    <property type="molecule type" value="Genomic_DNA"/>
</dbReference>
<dbReference type="InterPro" id="IPR011045">
    <property type="entry name" value="N2O_reductase_N"/>
</dbReference>
<protein>
    <submittedName>
        <fullName evidence="4">Beta-propeller fold lactonase family protein</fullName>
    </submittedName>
</protein>
<gene>
    <name evidence="4" type="ORF">R9Z33_15205</name>
</gene>
<dbReference type="InterPro" id="IPR048433">
    <property type="entry name" value="YNCE-like_beta-prop"/>
</dbReference>
<sequence length="375" mass="40541">MLLLLTATLSAPPAARADTVFVINSADASMSVLDATTRTETRRIPLLREAHHLVVSPDGRDLVVGDSGGNELFFLDPQTGEIRRRERISNPYHLEYSPDGRYLVIASLRRDQIDIYDAATLSLIHRFRQPDKPSHIAFSPDSRFVYVTLQGTGQVAAVDMATRATLWIQDVGPEPAGIIWHRGRLLIGLMGRTDFVSLDPETREVRPAFTVGRGAHNVFPSPDGRFLYATSRVDSRIAEVDAATLEVRRVFEVPGGPDCIAFDSDGRIYATLRWIGRVLVLDPATGEQAQIRVGRSPHGIFVMPRRPGLGADFAFAAPGAVSGSRPMPQPVVGGGTITRAAPPPIAGAAPLPGGEMAVRVNAGHPASYPARPSLR</sequence>
<keyword evidence="5" id="KW-1185">Reference proteome</keyword>
<dbReference type="PANTHER" id="PTHR47197">
    <property type="entry name" value="PROTEIN NIRF"/>
    <property type="match status" value="1"/>
</dbReference>
<keyword evidence="1 2" id="KW-0732">Signal</keyword>
<dbReference type="InterPro" id="IPR051200">
    <property type="entry name" value="Host-pathogen_enzymatic-act"/>
</dbReference>
<dbReference type="RefSeq" id="WP_318647425.1">
    <property type="nucleotide sequence ID" value="NZ_CP137852.1"/>
</dbReference>
<dbReference type="PANTHER" id="PTHR47197:SF3">
    <property type="entry name" value="DIHYDRO-HEME D1 DEHYDROGENASE"/>
    <property type="match status" value="1"/>
</dbReference>
<accession>A0ABZ0PCM8</accession>
<feature type="domain" description="YNCE-like beta-propeller" evidence="3">
    <location>
        <begin position="15"/>
        <end position="305"/>
    </location>
</feature>
<dbReference type="SUPFAM" id="SSF50974">
    <property type="entry name" value="Nitrous oxide reductase, N-terminal domain"/>
    <property type="match status" value="1"/>
</dbReference>
<name>A0ABZ0PCM8_9PROT</name>
<evidence type="ECO:0000259" key="3">
    <source>
        <dbReference type="Pfam" id="PF21783"/>
    </source>
</evidence>
<dbReference type="Pfam" id="PF21783">
    <property type="entry name" value="YNCE"/>
    <property type="match status" value="1"/>
</dbReference>
<evidence type="ECO:0000256" key="2">
    <source>
        <dbReference type="SAM" id="SignalP"/>
    </source>
</evidence>
<evidence type="ECO:0000256" key="1">
    <source>
        <dbReference type="ARBA" id="ARBA00022729"/>
    </source>
</evidence>
<feature type="chain" id="PRO_5045387997" evidence="2">
    <location>
        <begin position="18"/>
        <end position="375"/>
    </location>
</feature>
<dbReference type="InterPro" id="IPR015943">
    <property type="entry name" value="WD40/YVTN_repeat-like_dom_sf"/>
</dbReference>
<reference evidence="4 5" key="1">
    <citation type="submission" date="2023-11" db="EMBL/GenBank/DDBJ databases">
        <title>Arctic aerobic anoxygenic photoheterotroph Sediminicoccus rosea KRV36 adapts its photosynthesis to long days of polar summer.</title>
        <authorList>
            <person name="Tomasch J."/>
            <person name="Kopejtka K."/>
            <person name="Bily T."/>
            <person name="Gardiner A.T."/>
            <person name="Gardian Z."/>
            <person name="Shivaramu S."/>
            <person name="Koblizek M."/>
            <person name="Engelhardt F."/>
            <person name="Kaftan D."/>
        </authorList>
    </citation>
    <scope>NUCLEOTIDE SEQUENCE [LARGE SCALE GENOMIC DNA]</scope>
    <source>
        <strain evidence="4 5">R-30</strain>
    </source>
</reference>
<proteinExistence type="predicted"/>
<organism evidence="4 5">
    <name type="scientific">Sediminicoccus rosea</name>
    <dbReference type="NCBI Taxonomy" id="1225128"/>
    <lineage>
        <taxon>Bacteria</taxon>
        <taxon>Pseudomonadati</taxon>
        <taxon>Pseudomonadota</taxon>
        <taxon>Alphaproteobacteria</taxon>
        <taxon>Acetobacterales</taxon>
        <taxon>Roseomonadaceae</taxon>
        <taxon>Sediminicoccus</taxon>
    </lineage>
</organism>
<feature type="signal peptide" evidence="2">
    <location>
        <begin position="1"/>
        <end position="17"/>
    </location>
</feature>
<dbReference type="Proteomes" id="UP001305521">
    <property type="component" value="Chromosome"/>
</dbReference>
<evidence type="ECO:0000313" key="5">
    <source>
        <dbReference type="Proteomes" id="UP001305521"/>
    </source>
</evidence>
<evidence type="ECO:0000313" key="4">
    <source>
        <dbReference type="EMBL" id="WPB83449.1"/>
    </source>
</evidence>